<evidence type="ECO:0000313" key="14">
    <source>
        <dbReference type="EMBL" id="AWG88422.1"/>
    </source>
</evidence>
<dbReference type="EMBL" id="MH883759">
    <property type="protein sequence ID" value="AXY92482.1"/>
    <property type="molecule type" value="Genomic_DNA"/>
</dbReference>
<dbReference type="EMBL" id="LN827544">
    <property type="protein sequence ID" value="CEQ33797.1"/>
    <property type="molecule type" value="Genomic_DNA"/>
</dbReference>
<dbReference type="Proteomes" id="UP000270382">
    <property type="component" value="Segment"/>
</dbReference>
<dbReference type="EMBL" id="LN824205">
    <property type="protein sequence ID" value="CEQ32549.1"/>
    <property type="molecule type" value="Genomic_DNA"/>
</dbReference>
<dbReference type="EMBL" id="LN827546">
    <property type="protein sequence ID" value="CEQ33961.1"/>
    <property type="molecule type" value="Genomic_DNA"/>
</dbReference>
<keyword evidence="2" id="KW-1048">Host nucleus</keyword>
<dbReference type="EMBL" id="LN827584">
    <property type="protein sequence ID" value="CEQ37166.1"/>
    <property type="molecule type" value="Genomic_DNA"/>
</dbReference>
<dbReference type="EMBL" id="LN827739">
    <property type="protein sequence ID" value="CEQ43321.1"/>
    <property type="molecule type" value="Genomic_DNA"/>
</dbReference>
<evidence type="ECO:0000313" key="48">
    <source>
        <dbReference type="EMBL" id="CEQ34784.1"/>
    </source>
</evidence>
<dbReference type="EMBL" id="LN827553">
    <property type="protein sequence ID" value="CEQ34540.1"/>
    <property type="molecule type" value="Genomic_DNA"/>
</dbReference>
<dbReference type="EMBL" id="KP968258">
    <property type="protein sequence ID" value="AKA28418.1"/>
    <property type="molecule type" value="Genomic_DNA"/>
</dbReference>
<accession>A0A0B6VN71</accession>
<dbReference type="EMBL" id="MH883768">
    <property type="protein sequence ID" value="AXY92850.1"/>
    <property type="molecule type" value="Genomic_DNA"/>
</dbReference>
<evidence type="ECO:0000313" key="13">
    <source>
        <dbReference type="EMBL" id="AWG88075.1"/>
    </source>
</evidence>
<dbReference type="EMBL" id="MH837512">
    <property type="protein sequence ID" value="QCG99500.1"/>
    <property type="molecule type" value="Genomic_DNA"/>
</dbReference>
<evidence type="ECO:0000313" key="49">
    <source>
        <dbReference type="EMBL" id="CEQ35029.1"/>
    </source>
</evidence>
<dbReference type="GO" id="GO:0005198">
    <property type="term" value="F:structural molecule activity"/>
    <property type="evidence" value="ECO:0007669"/>
    <property type="project" value="InterPro"/>
</dbReference>
<evidence type="ECO:0000313" key="56">
    <source>
        <dbReference type="EMBL" id="CEQ38242.1"/>
    </source>
</evidence>
<proteinExistence type="inferred from homology"/>
<dbReference type="EMBL" id="MG298866">
    <property type="protein sequence ID" value="AWG90399.1"/>
    <property type="molecule type" value="Genomic_DNA"/>
</dbReference>
<evidence type="ECO:0000313" key="58">
    <source>
        <dbReference type="EMBL" id="QAC31653.1"/>
    </source>
</evidence>
<dbReference type="Proteomes" id="UP000158635">
    <property type="component" value="Segment"/>
</dbReference>
<dbReference type="EMBL" id="LN827592">
    <property type="protein sequence ID" value="CEQ37829.1"/>
    <property type="molecule type" value="Genomic_DNA"/>
</dbReference>
<evidence type="ECO:0000313" key="51">
    <source>
        <dbReference type="EMBL" id="CEQ36176.1"/>
    </source>
</evidence>
<evidence type="ECO:0000256" key="2">
    <source>
        <dbReference type="ARBA" id="ARBA00022562"/>
    </source>
</evidence>
<dbReference type="EMBL" id="LN827523">
    <property type="protein sequence ID" value="CEQ33387.1"/>
    <property type="molecule type" value="Genomic_DNA"/>
</dbReference>
<dbReference type="EMBL" id="MG298847">
    <property type="protein sequence ID" value="AWG89161.1"/>
    <property type="molecule type" value="Genomic_DNA"/>
</dbReference>
<evidence type="ECO:0000313" key="6">
    <source>
        <dbReference type="EMBL" id="AKA28418.1"/>
    </source>
</evidence>
<evidence type="ECO:0000313" key="50">
    <source>
        <dbReference type="EMBL" id="CEQ35927.1"/>
    </source>
</evidence>
<evidence type="ECO:0000313" key="45">
    <source>
        <dbReference type="EMBL" id="CEQ34540.1"/>
    </source>
</evidence>
<dbReference type="EMBL" id="MG298843">
    <property type="protein sequence ID" value="AWG88891.1"/>
    <property type="molecule type" value="Genomic_DNA"/>
</dbReference>
<dbReference type="Proteomes" id="UP000281590">
    <property type="component" value="Segment"/>
</dbReference>
<evidence type="ECO:0000313" key="55">
    <source>
        <dbReference type="EMBL" id="CEQ38076.1"/>
    </source>
</evidence>
<dbReference type="Proteomes" id="UP000273386">
    <property type="component" value="Segment"/>
</dbReference>
<dbReference type="EMBL" id="LN827554">
    <property type="protein sequence ID" value="CEQ34623.1"/>
    <property type="molecule type" value="Genomic_DNA"/>
</dbReference>
<dbReference type="EMBL" id="MH837524">
    <property type="protein sequence ID" value="QCH00219.1"/>
    <property type="molecule type" value="Genomic_DNA"/>
</dbReference>
<evidence type="ECO:0000313" key="37">
    <source>
        <dbReference type="EMBL" id="CEQ32712.1"/>
    </source>
</evidence>
<evidence type="ECO:0000313" key="16">
    <source>
        <dbReference type="EMBL" id="AWG88891.1"/>
    </source>
</evidence>
<organismHost>
    <name type="scientific">Homo sapiens</name>
    <name type="common">Human</name>
    <dbReference type="NCBI Taxonomy" id="9606"/>
</organismHost>
<reference evidence="34" key="3">
    <citation type="submission" date="2015-02" db="EMBL/GenBank/DDBJ databases">
        <authorList>
            <person name="Grayson E Nicholas"/>
        </authorList>
    </citation>
    <scope>NUCLEOTIDE SEQUENCE</scope>
    <source>
        <strain evidence="46">AFB1</strain>
        <strain evidence="48">Cheptages</strain>
        <strain evidence="42">Daudi</strain>
        <strain evidence="34">EBV Mak_1</strain>
        <strain evidence="43">HL02</strain>
        <strain evidence="38">HL08</strain>
        <strain evidence="40">HL11</strain>
        <strain evidence="39">L591</strain>
        <strain evidence="57">LCL_B958_delEber2</strain>
        <strain evidence="44">Makau</strain>
        <strain evidence="36">PLCL-TRL1-post</strain>
        <strain evidence="37">PLCL-TRL1-pre</strain>
        <strain evidence="49">PLCL-TRL595</strain>
        <strain evidence="35">SLCL-1.12</strain>
        <strain evidence="52">SLCL-1.17</strain>
        <strain evidence="55">SLCL-IS1.03</strain>
        <strain evidence="56">SLCL-IS1.04</strain>
        <strain evidence="53">SLCL-IS1.06</strain>
        <strain evidence="45">SLCL-IS1.08</strain>
        <strain evidence="54">SLCL-IS1.10</strain>
        <strain evidence="50">SLCL-IS1.11</strain>
        <strain evidence="51">SLCL-IS1.18</strain>
        <strain evidence="41">Wewak_2</strain>
        <strain evidence="47">X50-7</strain>
    </source>
</reference>
<evidence type="ECO:0000313" key="19">
    <source>
        <dbReference type="EMBL" id="AWG89423.1"/>
    </source>
</evidence>
<dbReference type="Proteomes" id="UP000278414">
    <property type="component" value="Segment"/>
</dbReference>
<evidence type="ECO:0000313" key="65">
    <source>
        <dbReference type="EMBL" id="QCH00350.1"/>
    </source>
</evidence>
<dbReference type="EMBL" id="LN827569">
    <property type="protein sequence ID" value="CEQ35927.1"/>
    <property type="molecule type" value="Genomic_DNA"/>
</dbReference>
<dbReference type="Proteomes" id="UP000277397">
    <property type="component" value="Segment"/>
</dbReference>
<dbReference type="EMBL" id="MG298844">
    <property type="protein sequence ID" value="AWG88961.1"/>
    <property type="molecule type" value="Genomic_DNA"/>
</dbReference>
<evidence type="ECO:0000313" key="40">
    <source>
        <dbReference type="EMBL" id="CEQ33470.1"/>
    </source>
</evidence>
<dbReference type="EMBL" id="MG298856">
    <property type="protein sequence ID" value="AWG89748.1"/>
    <property type="molecule type" value="Genomic_DNA"/>
</dbReference>
<dbReference type="EMBL" id="MH590387">
    <property type="protein sequence ID" value="QAQ75849.1"/>
    <property type="molecule type" value="Genomic_DNA"/>
</dbReference>
<dbReference type="EMBL" id="LN827572">
    <property type="protein sequence ID" value="CEQ36176.1"/>
    <property type="molecule type" value="Genomic_DNA"/>
</dbReference>
<evidence type="ECO:0000313" key="31">
    <source>
        <dbReference type="EMBL" id="AXY92482.1"/>
    </source>
</evidence>
<dbReference type="HAMAP" id="MF_04016">
    <property type="entry name" value="HSV_MCP"/>
    <property type="match status" value="1"/>
</dbReference>
<dbReference type="EMBL" id="LN824225">
    <property type="protein sequence ID" value="CEQ33042.1"/>
    <property type="molecule type" value="Genomic_DNA"/>
</dbReference>
<dbReference type="EMBL" id="KR063342">
    <property type="protein sequence ID" value="ALQ28319.1"/>
    <property type="molecule type" value="Genomic_DNA"/>
</dbReference>
<dbReference type="Proteomes" id="UP000276505">
    <property type="component" value="Segment"/>
</dbReference>
<reference evidence="5" key="2">
    <citation type="journal article" date="2015" name="Sci. Rep.">
        <title>Epstein-Barr virus from Burkitt Lymphoma biopsies from Africa and South America share novel LMP-1 promoter and gene variations.</title>
        <authorList>
            <person name="Lei H."/>
            <person name="Li T."/>
            <person name="Li B."/>
            <person name="Tsai S."/>
            <person name="Biggar R.J."/>
            <person name="Nkrumah F."/>
            <person name="Neequaye J."/>
            <person name="Gutierrez M."/>
            <person name="Epelman S."/>
            <person name="Mbulaiteye S.M."/>
            <person name="Bhatia K."/>
            <person name="Lo S.C."/>
        </authorList>
    </citation>
    <scope>NUCLEOTIDE SEQUENCE</scope>
    <source>
        <strain evidence="5">CCH</strain>
        <strain evidence="11">FNR</strain>
        <strain evidence="8">H002213</strain>
        <strain evidence="9">H03753A</strain>
        <strain evidence="7">HU11393</strain>
        <strain evidence="6">MP</strain>
        <strain evidence="10">RPF</strain>
        <strain evidence="12">VA</strain>
    </source>
</reference>
<dbReference type="EMBL" id="MH837518">
    <property type="protein sequence ID" value="QCG99879.1"/>
    <property type="molecule type" value="Genomic_DNA"/>
</dbReference>
<dbReference type="GO" id="GO:0039622">
    <property type="term" value="C:T=16 icosahedral viral capsid"/>
    <property type="evidence" value="ECO:0007669"/>
    <property type="project" value="UniProtKB-KW"/>
</dbReference>
<dbReference type="EMBL" id="MH883758">
    <property type="protein sequence ID" value="AXY92430.1"/>
    <property type="molecule type" value="Genomic_DNA"/>
</dbReference>
<dbReference type="Proteomes" id="UP000271432">
    <property type="component" value="Segment"/>
</dbReference>
<reference evidence="58" key="5">
    <citation type="journal article" date="2018" name="Int. J. Cancer">
        <title>High risk Epstein-Barr virus variants characterized by distinct polymorphisms in the EBER locus are strongly associated with nasopharyngeal carcinoma.</title>
        <authorList>
            <person name="Hui K.F."/>
            <person name="Chan T.F."/>
            <person name="Yang W."/>
            <person name="Shen J.J."/>
            <person name="Lam K.P."/>
            <person name="Kwok H."/>
            <person name="Sham P.C."/>
            <person name="Tsao S.W."/>
            <person name="Kwong D.L."/>
            <person name="Lung M.L."/>
            <person name="Chiang A.K."/>
        </authorList>
    </citation>
    <scope>NUCLEOTIDE SEQUENCE</scope>
    <source>
        <strain evidence="59">HKHD18</strain>
        <strain evidence="58">HKHD49</strain>
    </source>
</reference>
<dbReference type="EMBL" id="KP968264">
    <property type="protein sequence ID" value="AKA28850.1"/>
    <property type="molecule type" value="Genomic_DNA"/>
</dbReference>
<dbReference type="EMBL" id="LN827595">
    <property type="protein sequence ID" value="CEQ38076.1"/>
    <property type="molecule type" value="Genomic_DNA"/>
</dbReference>
<evidence type="ECO:0000313" key="8">
    <source>
        <dbReference type="EMBL" id="AKA28850.1"/>
    </source>
</evidence>
<dbReference type="EMBL" id="MG298911">
    <property type="protein sequence ID" value="AWG93236.1"/>
    <property type="molecule type" value="Genomic_DNA"/>
</dbReference>
<name>A0A0B6VN71_EBVG</name>
<dbReference type="Proteomes" id="UP000269893">
    <property type="component" value="Segment"/>
</dbReference>
<dbReference type="EMBL" id="MH837525">
    <property type="protein sequence ID" value="QCH00285.1"/>
    <property type="molecule type" value="Genomic_DNA"/>
</dbReference>
<reference evidence="33 66" key="1">
    <citation type="submission" date="2013-09" db="EMBL/GenBank/DDBJ databases">
        <title>Target Capture and Whole Genome Sequencing of EBV from Primary Nasopharyngeal Carcinoma Biopsy.</title>
        <authorList>
            <person name="Xiao K."/>
        </authorList>
    </citation>
    <scope>NUCLEOTIDE SEQUENCE [LARGE SCALE GENOMIC DNA]</scope>
    <source>
        <strain evidence="33">HN15</strain>
    </source>
</reference>
<dbReference type="EMBL" id="MG298831">
    <property type="protein sequence ID" value="AWG88075.1"/>
    <property type="molecule type" value="Genomic_DNA"/>
</dbReference>
<dbReference type="Proteomes" id="UP000272970">
    <property type="component" value="Segment"/>
</dbReference>
<evidence type="ECO:0000256" key="1">
    <source>
        <dbReference type="ARBA" id="ARBA00022561"/>
    </source>
</evidence>
<dbReference type="SUPFAM" id="SSF103417">
    <property type="entry name" value="Major capsid protein VP5"/>
    <property type="match status" value="1"/>
</dbReference>
<evidence type="ECO:0000313" key="54">
    <source>
        <dbReference type="EMBL" id="CEQ37829.1"/>
    </source>
</evidence>
<evidence type="ECO:0000313" key="7">
    <source>
        <dbReference type="EMBL" id="AKA28630.1"/>
    </source>
</evidence>
<evidence type="ECO:0000313" key="10">
    <source>
        <dbReference type="EMBL" id="ALQ28468.1"/>
    </source>
</evidence>
<evidence type="ECO:0000313" key="57">
    <source>
        <dbReference type="EMBL" id="CEQ43321.1"/>
    </source>
</evidence>
<evidence type="ECO:0000313" key="41">
    <source>
        <dbReference type="EMBL" id="CEQ33797.1"/>
    </source>
</evidence>
<evidence type="ECO:0000313" key="24">
    <source>
        <dbReference type="EMBL" id="AWG92071.1"/>
    </source>
</evidence>
<dbReference type="EMBL" id="LN827597">
    <property type="protein sequence ID" value="CEQ38242.1"/>
    <property type="molecule type" value="Genomic_DNA"/>
</dbReference>
<dbReference type="EMBL" id="LN827524">
    <property type="protein sequence ID" value="CEQ33470.1"/>
    <property type="molecule type" value="Genomic_DNA"/>
</dbReference>
<evidence type="ECO:0000313" key="53">
    <source>
        <dbReference type="EMBL" id="CEQ37166.1"/>
    </source>
</evidence>
<dbReference type="EMBL" id="LN827556">
    <property type="protein sequence ID" value="CEQ34784.1"/>
    <property type="molecule type" value="Genomic_DNA"/>
</dbReference>
<reference evidence="60" key="7">
    <citation type="submission" date="2018-09" db="EMBL/GenBank/DDBJ databases">
        <title>Epstein-Barr virus is mostly latent and clonal in angioimmunoblastic T lymphoma.</title>
        <authorList>
            <person name="Bahri R."/>
            <person name="Boyer F."/>
            <person name="Feuillard J."/>
            <person name="Jaccard A."/>
            <person name="Ranger-Rogez S."/>
        </authorList>
    </citation>
    <scope>NUCLEOTIDE SEQUENCE</scope>
    <source>
        <strain evidence="60">AIL1</strain>
        <strain evidence="61">AIL14</strain>
        <strain evidence="62">AIL15</strain>
        <strain evidence="63">NKTL2</strain>
        <strain evidence="64">PTBL1</strain>
        <strain evidence="65">PTBL2</strain>
    </source>
</reference>
<evidence type="ECO:0000313" key="30">
    <source>
        <dbReference type="EMBL" id="AXY92430.1"/>
    </source>
</evidence>
<evidence type="ECO:0000313" key="52">
    <source>
        <dbReference type="EMBL" id="CEQ36588.1"/>
    </source>
</evidence>
<dbReference type="Proteomes" id="UP000271652">
    <property type="component" value="Segment"/>
</dbReference>
<dbReference type="SMR" id="A0A0B6VN71"/>
<evidence type="ECO:0000313" key="47">
    <source>
        <dbReference type="EMBL" id="CEQ34703.1"/>
    </source>
</evidence>
<dbReference type="Proteomes" id="UP000275286">
    <property type="component" value="Genome"/>
</dbReference>
<dbReference type="EMBL" id="MG298851">
    <property type="protein sequence ID" value="AWG89423.1"/>
    <property type="molecule type" value="Genomic_DNA"/>
</dbReference>
<evidence type="ECO:0000313" key="32">
    <source>
        <dbReference type="EMBL" id="AXY92850.1"/>
    </source>
</evidence>
<dbReference type="RefSeq" id="YP_401697.1">
    <property type="nucleotide sequence ID" value="NC_007605.1"/>
</dbReference>
<dbReference type="EMBL" id="LN827559">
    <property type="protein sequence ID" value="CEQ35029.1"/>
    <property type="molecule type" value="Genomic_DNA"/>
</dbReference>
<evidence type="ECO:0000256" key="3">
    <source>
        <dbReference type="ARBA" id="ARBA00022680"/>
    </source>
</evidence>
<organism evidence="33 66">
    <name type="scientific">Epstein-Barr virus (strain GD1)</name>
    <name type="common">HHV-4</name>
    <name type="synonym">Human gammaherpesvirus 4</name>
    <dbReference type="NCBI Taxonomy" id="10376"/>
    <lineage>
        <taxon>Viruses</taxon>
        <taxon>Duplodnaviria</taxon>
        <taxon>Heunggongvirae</taxon>
        <taxon>Peploviricota</taxon>
        <taxon>Herviviricetes</taxon>
        <taxon>Herpesvirales</taxon>
        <taxon>Orthoherpesviridae</taxon>
        <taxon>Gammaherpesvirinae</taxon>
        <taxon>Lymphocryptovirus</taxon>
        <taxon>Lymphocryptovirus humangamma4</taxon>
    </lineage>
</organism>
<dbReference type="EMBL" id="KR063345">
    <property type="protein sequence ID" value="ALQ28546.1"/>
    <property type="molecule type" value="Genomic_DNA"/>
</dbReference>
<dbReference type="Pfam" id="PF03122">
    <property type="entry name" value="Herpes_MCP"/>
    <property type="match status" value="1"/>
</dbReference>
<evidence type="ECO:0000313" key="9">
    <source>
        <dbReference type="EMBL" id="ALQ28319.1"/>
    </source>
</evidence>
<evidence type="ECO:0000313" key="43">
    <source>
        <dbReference type="EMBL" id="CEQ33961.1"/>
    </source>
</evidence>
<dbReference type="Proteomes" id="UP000273612">
    <property type="component" value="Segment"/>
</dbReference>
<evidence type="ECO:0000313" key="25">
    <source>
        <dbReference type="EMBL" id="AWG93236.1"/>
    </source>
</evidence>
<evidence type="ECO:0000313" key="21">
    <source>
        <dbReference type="EMBL" id="AWG89939.1"/>
    </source>
</evidence>
<dbReference type="EMBL" id="KT001102">
    <property type="protein sequence ID" value="ALQ28652.1"/>
    <property type="molecule type" value="Genomic_DNA"/>
</dbReference>
<dbReference type="Proteomes" id="UP000275090">
    <property type="component" value="Segment"/>
</dbReference>
<dbReference type="EMBL" id="LN827555">
    <property type="protein sequence ID" value="CEQ34703.1"/>
    <property type="molecule type" value="Genomic_DNA"/>
</dbReference>
<dbReference type="Proteomes" id="UP000275596">
    <property type="component" value="Segment"/>
</dbReference>
<evidence type="ECO:0000313" key="18">
    <source>
        <dbReference type="EMBL" id="AWG89161.1"/>
    </source>
</evidence>
<keyword evidence="4" id="KW-0946">Virion</keyword>
<dbReference type="EMBL" id="KP968257">
    <property type="protein sequence ID" value="AKA28347.1"/>
    <property type="molecule type" value="Genomic_DNA"/>
</dbReference>
<dbReference type="Proteomes" id="UP000274930">
    <property type="component" value="Segment"/>
</dbReference>
<dbReference type="EMBL" id="LN824207">
    <property type="protein sequence ID" value="CEQ32712.1"/>
    <property type="molecule type" value="Genomic_DNA"/>
</dbReference>
<dbReference type="EMBL" id="MG298914">
    <property type="protein sequence ID" value="AWG93415.1"/>
    <property type="molecule type" value="Genomic_DNA"/>
</dbReference>
<protein>
    <submittedName>
        <fullName evidence="13">BcLF1</fullName>
    </submittedName>
    <submittedName>
        <fullName evidence="33">Major capsid protein</fullName>
    </submittedName>
</protein>
<evidence type="ECO:0000313" key="64">
    <source>
        <dbReference type="EMBL" id="QCH00285.1"/>
    </source>
</evidence>
<evidence type="ECO:0000313" key="46">
    <source>
        <dbReference type="EMBL" id="CEQ34623.1"/>
    </source>
</evidence>
<dbReference type="EMBL" id="LN827577">
    <property type="protein sequence ID" value="CEQ36588.1"/>
    <property type="molecule type" value="Genomic_DNA"/>
</dbReference>
<evidence type="ECO:0000313" key="35">
    <source>
        <dbReference type="EMBL" id="CEQ32549.1"/>
    </source>
</evidence>
<evidence type="ECO:0000313" key="63">
    <source>
        <dbReference type="EMBL" id="QCH00219.1"/>
    </source>
</evidence>
<keyword evidence="3" id="KW-1147">T=16 icosahedral capsid protein</keyword>
<dbReference type="EMBL" id="MH883757">
    <property type="protein sequence ID" value="AXY92377.1"/>
    <property type="molecule type" value="Genomic_DNA"/>
</dbReference>
<evidence type="ECO:0000313" key="34">
    <source>
        <dbReference type="EMBL" id="CEQ32385.1"/>
    </source>
</evidence>
<dbReference type="Proteomes" id="UP000280592">
    <property type="component" value="Segment"/>
</dbReference>
<evidence type="ECO:0000313" key="12">
    <source>
        <dbReference type="EMBL" id="ALQ28652.1"/>
    </source>
</evidence>
<dbReference type="EMBL" id="LN824206">
    <property type="protein sequence ID" value="CEQ32630.1"/>
    <property type="molecule type" value="Genomic_DNA"/>
</dbReference>
<dbReference type="EMBL" id="KP968261">
    <property type="protein sequence ID" value="AKA28630.1"/>
    <property type="molecule type" value="Genomic_DNA"/>
</dbReference>
<dbReference type="EMBL" id="KR063344">
    <property type="protein sequence ID" value="ALQ28468.1"/>
    <property type="molecule type" value="Genomic_DNA"/>
</dbReference>
<evidence type="ECO:0000313" key="17">
    <source>
        <dbReference type="EMBL" id="AWG88961.1"/>
    </source>
</evidence>
<dbReference type="EMBL" id="MG298916">
    <property type="protein sequence ID" value="AWG93538.1"/>
    <property type="molecule type" value="Genomic_DNA"/>
</dbReference>
<evidence type="ECO:0000313" key="28">
    <source>
        <dbReference type="EMBL" id="AXY92327.1"/>
    </source>
</evidence>
<evidence type="ECO:0000313" key="36">
    <source>
        <dbReference type="EMBL" id="CEQ32630.1"/>
    </source>
</evidence>
<evidence type="ECO:0000313" key="29">
    <source>
        <dbReference type="EMBL" id="AXY92377.1"/>
    </source>
</evidence>
<dbReference type="Proteomes" id="UP000267722">
    <property type="component" value="Segment"/>
</dbReference>
<evidence type="ECO:0000313" key="11">
    <source>
        <dbReference type="EMBL" id="ALQ28546.1"/>
    </source>
</evidence>
<evidence type="ECO:0000313" key="23">
    <source>
        <dbReference type="EMBL" id="AWG90538.1"/>
    </source>
</evidence>
<evidence type="ECO:0000313" key="26">
    <source>
        <dbReference type="EMBL" id="AWG93415.1"/>
    </source>
</evidence>
<dbReference type="DNASU" id="3783688"/>
<evidence type="ECO:0000313" key="62">
    <source>
        <dbReference type="EMBL" id="QCG99879.1"/>
    </source>
</evidence>
<reference evidence="13" key="4">
    <citation type="submission" date="2017-10" db="EMBL/GenBank/DDBJ databases">
        <title>Epstein Barr virus genome variation.</title>
        <authorList>
            <person name="Palser A."/>
            <person name="Wegner F."/>
            <person name="Bridges R."/>
            <person name="Correia S."/>
            <person name="Elgueta Karstegl C."/>
            <person name="Venturini C."/>
            <person name="Middeldorp J."/>
            <person name="Cohen J.I."/>
            <person name="Hildesheim A."/>
            <person name="Breuer J."/>
            <person name="White R.E."/>
            <person name="Kellam P."/>
            <person name="Farrell P.J."/>
        </authorList>
    </citation>
    <scope>NUCLEOTIDE SEQUENCE</scope>
    <source>
        <strain evidence="13">GK_BL16</strain>
        <strain evidence="14">GK_BL60</strain>
        <strain evidence="15">GK_BL67</strain>
        <strain evidence="16">GK_RUDU</strain>
        <strain evidence="17">IMS_Saliva_10</strain>
        <strain evidence="18">IMS_Saliva_162</strain>
        <strain evidence="19">IMS_Saliva_204</strain>
        <strain evidence="20">IMS_Saliva_250</strain>
        <strain evidence="21">IMS_Saliva_52</strain>
        <strain evidence="22">JC_030_18</strain>
        <strain evidence="23">JC_037</strain>
        <strain evidence="24">JM_NPC_bru_L4</strain>
        <strain evidence="25">RK_LCL_L19</strain>
        <strain evidence="26">RK_LCL_L3</strain>
        <strain evidence="27">RK_LCL_L5</strain>
    </source>
</reference>
<evidence type="ECO:0000313" key="22">
    <source>
        <dbReference type="EMBL" id="AWG90399.1"/>
    </source>
</evidence>
<evidence type="ECO:0000313" key="60">
    <source>
        <dbReference type="EMBL" id="QCG99500.1"/>
    </source>
</evidence>
<evidence type="ECO:0000313" key="61">
    <source>
        <dbReference type="EMBL" id="QCG99814.1"/>
    </source>
</evidence>
<evidence type="ECO:0000313" key="33">
    <source>
        <dbReference type="EMBL" id="BAQ20333.1"/>
    </source>
</evidence>
<dbReference type="Proteomes" id="UP000272049">
    <property type="component" value="Segment"/>
</dbReference>
<evidence type="ECO:0000313" key="20">
    <source>
        <dbReference type="EMBL" id="AWG89748.1"/>
    </source>
</evidence>
<dbReference type="EMBL" id="AB850654">
    <property type="protein sequence ID" value="BAQ20333.1"/>
    <property type="molecule type" value="Genomic_DNA"/>
</dbReference>
<dbReference type="InterPro" id="IPR000912">
    <property type="entry name" value="Herpes_MCP"/>
</dbReference>
<dbReference type="InterPro" id="IPR023233">
    <property type="entry name" value="Herpes_MCP_upper_sf"/>
</dbReference>
<dbReference type="EMBL" id="MH837526">
    <property type="protein sequence ID" value="QCH00350.1"/>
    <property type="molecule type" value="Genomic_DNA"/>
</dbReference>
<evidence type="ECO:0000313" key="39">
    <source>
        <dbReference type="EMBL" id="CEQ33387.1"/>
    </source>
</evidence>
<dbReference type="EMBL" id="MG298868">
    <property type="protein sequence ID" value="AWG90538.1"/>
    <property type="molecule type" value="Genomic_DNA"/>
</dbReference>
<dbReference type="GeneID" id="3783688"/>
<evidence type="ECO:0000313" key="15">
    <source>
        <dbReference type="EMBL" id="AWG88493.1"/>
    </source>
</evidence>
<dbReference type="EMBL" id="LN824203">
    <property type="protein sequence ID" value="CEQ32385.1"/>
    <property type="molecule type" value="Genomic_DNA"/>
</dbReference>
<dbReference type="KEGG" id="vg:3783688"/>
<dbReference type="EMBL" id="MG298837">
    <property type="protein sequence ID" value="AWG88493.1"/>
    <property type="molecule type" value="Genomic_DNA"/>
</dbReference>
<dbReference type="Proteomes" id="UP000271207">
    <property type="component" value="Segment"/>
</dbReference>
<sequence length="1381" mass="153917">MASNEGVENRPFPYLTVDADLLSNLRQSAAEGLFHSFDLLVGKDAREAGIKFEVLLGVYTNAIQYVRFLETALAVSCVNTEFKDLSRMTDGKIQFRISVPTIAHGDGRRPSKQRTFIVVKNCHKHHISTEMELSMLDLEILHSIPETPVEYAEYVGAVKTVASALQFGVDALERGLINTVLSVKLRHAPPMFILQTLADPTFTERGFSKTVKSDLIAMFKRHLLEHSFFLDRAENMGSGFSQYVRSRLSEMVAAVSGESVLKGVSTYTTAKGGEPVGGVFIVTDNVLRQLLTFLGEEADNQIMGPSSYASFVVRGENLVTAVSYGRVMRTFEHFMARIVDSPEKAGSTKSDLPAVAAGVEDQPRVPISAAVIKLGNHAVAVESLQKMYNDTQSPYPLNRRMQYSYYFPVGLFMPNPKYTTSAAIKMLDNPTQQLPVEAWIVNKNNLLLAFNLQNALKVLCHPRLHTPAHTLNSLNAAPAPRDRRETYSLQHRRPNHMNVLVIVDEFYDNKYAAPVTDIALKCGLPTEDFLHPSNYDLLRLELHPLYDIYIGRDAGERARHRAVHRLMVGNLPTPLAPAAFQEARGQQFETATSLAHVVDQAVIETVQDTAYDTAYPAFFYVVEAMIHGFEEKFVMNVPLVSLCINTYWERSGRLAFVNSFSMIKFICRHLGNNAISKEAYSMYRKIYGELIALEQALMRLAGSDVVGDESVGQYVCALLDPNLLPPVAYTDIFTHLLTVSDRAPQIIIGNEVYADTLAAPQFIERVGNMDEMAAQFVALYGYRVNGDHDHDFRLHLGPYVDEGHADVLEKIFYYVFLPTCTNAHMCGLGVDFQHVAQTLAYNGPAFSHHFTRDEDILDNLENGTLRDLLEISDLRPTVGMIRDLSASFMTCPTFTRAVRVSVDNDVTQQLAPNPADKRTEQTVLVNGLVAFAFSERTRAVTQCLFHAIPFHMFYGDPRVAATMHQDVATFVMRNPQQRAVEAFNRPEQLFAEYREWHRSPMGKYAAECLPSLVSISGMTAMHIKMSPMAYIAQAKLKIHPGVAMTVVRTDEILSENILFSSRASTSMFIGTPNVSRREARVDAVTFEVHHEMASIDTGLSYSSTMTPARVAAITTDMGIHTQDFFSVFPAEAFGNQQVNDYIKAKVGAQRNGTLLRDPRTYLAGMTNVNGAPGLCHGQQATCEIIVTPVTADVAYFQKSNSPRGRAACVVSCENYNQEVAEGLIYDHSRPDAAYEYRSTVNPWASQLGSLGDIMYNSSYRQTAVPGLYSPCRAFFNKEELLRNNRGLYNMVNEYSQRLGGHPATSNTEVQFVVIAGTDVFLEQPCSFLQEAFPALSASSRALIDEFMSVKQTHAPIHYGHYIIEEVAPVRRILKFGNKVVF</sequence>
<evidence type="ECO:0000313" key="66">
    <source>
        <dbReference type="Proteomes" id="UP000158635"/>
    </source>
</evidence>
<evidence type="ECO:0000313" key="59">
    <source>
        <dbReference type="EMBL" id="QAQ75849.1"/>
    </source>
</evidence>
<evidence type="ECO:0000313" key="5">
    <source>
        <dbReference type="EMBL" id="AKA28347.1"/>
    </source>
</evidence>
<dbReference type="Proteomes" id="UP000279232">
    <property type="component" value="Segment"/>
</dbReference>
<dbReference type="EMBL" id="LN827545">
    <property type="protein sequence ID" value="CEQ33879.1"/>
    <property type="molecule type" value="Genomic_DNA"/>
</dbReference>
<dbReference type="EMBL" id="MG298836">
    <property type="protein sequence ID" value="AWG88422.1"/>
    <property type="molecule type" value="Genomic_DNA"/>
</dbReference>
<dbReference type="EMBL" id="MG298859">
    <property type="protein sequence ID" value="AWG89939.1"/>
    <property type="molecule type" value="Genomic_DNA"/>
</dbReference>
<evidence type="ECO:0000313" key="44">
    <source>
        <dbReference type="EMBL" id="CEQ34375.1"/>
    </source>
</evidence>
<gene>
    <name evidence="33" type="primary">BcLF1</name>
    <name evidence="6" type="ORF">HHV4_BcLF1</name>
</gene>
<dbReference type="Proteomes" id="UP000271437">
    <property type="component" value="Segment"/>
</dbReference>
<dbReference type="EMBL" id="MH590418">
    <property type="protein sequence ID" value="QAC31653.1"/>
    <property type="molecule type" value="Genomic_DNA"/>
</dbReference>
<evidence type="ECO:0000256" key="4">
    <source>
        <dbReference type="ARBA" id="ARBA00022844"/>
    </source>
</evidence>
<reference evidence="28" key="6">
    <citation type="journal article" date="2018" name="J. Virol.">
        <title>Sequence variation of Epstein-Barr virus: viral types, geography, codon usage and diseases.</title>
        <authorList>
            <person name="Correia S."/>
            <person name="Bridges R."/>
            <person name="Wegner F."/>
            <person name="Venturini C."/>
            <person name="Palser A."/>
            <person name="Middeldorp J.M."/>
            <person name="Cohen J.I."/>
            <person name="Lorenzetti M.A."/>
            <person name="Bassano I."/>
            <person name="White R.E."/>
            <person name="Kellam P."/>
            <person name="Breuer J."/>
            <person name="Farrell P.J."/>
        </authorList>
    </citation>
    <scope>NUCLEOTIDE SEQUENCE</scope>
    <source>
        <strain evidence="31">Ebv13</strain>
        <strain evidence="32">Ebv25</strain>
        <strain evidence="28">Ebv7</strain>
        <strain evidence="29">Ebv8</strain>
        <strain evidence="30">Ebv9</strain>
    </source>
</reference>
<evidence type="ECO:0000313" key="27">
    <source>
        <dbReference type="EMBL" id="AWG93538.1"/>
    </source>
</evidence>
<dbReference type="PRINTS" id="PR00235">
    <property type="entry name" value="HSVCAPSIDMCP"/>
</dbReference>
<dbReference type="EMBL" id="MG298893">
    <property type="protein sequence ID" value="AWG92071.1"/>
    <property type="molecule type" value="Genomic_DNA"/>
</dbReference>
<evidence type="ECO:0000313" key="38">
    <source>
        <dbReference type="EMBL" id="CEQ33042.1"/>
    </source>
</evidence>
<keyword evidence="1" id="KW-0167">Capsid protein</keyword>
<dbReference type="EMBL" id="MH883756">
    <property type="protein sequence ID" value="AXY92327.1"/>
    <property type="molecule type" value="Genomic_DNA"/>
</dbReference>
<dbReference type="Proteomes" id="UP000270414">
    <property type="component" value="Segment"/>
</dbReference>
<dbReference type="Proteomes" id="UP000267184">
    <property type="component" value="Segment"/>
</dbReference>
<dbReference type="EMBL" id="MH837517">
    <property type="protein sequence ID" value="QCG99814.1"/>
    <property type="molecule type" value="Genomic_DNA"/>
</dbReference>
<evidence type="ECO:0000313" key="42">
    <source>
        <dbReference type="EMBL" id="CEQ33879.1"/>
    </source>
</evidence>
<dbReference type="Proteomes" id="UP000277123">
    <property type="component" value="Segment"/>
</dbReference>
<dbReference type="EMBL" id="LN827551">
    <property type="protein sequence ID" value="CEQ34375.1"/>
    <property type="molecule type" value="Genomic_DNA"/>
</dbReference>